<sequence>MSLEVAQYAGNEPQERPAEVPWVQFTIPSVTCEDRVEEIYEDLCYVKFTSAMPEVAIPF</sequence>
<dbReference type="InParanoid" id="A0A0N1IIL6"/>
<dbReference type="Proteomes" id="UP000053240">
    <property type="component" value="Unassembled WGS sequence"/>
</dbReference>
<organism evidence="1 2">
    <name type="scientific">Papilio machaon</name>
    <name type="common">Old World swallowtail butterfly</name>
    <dbReference type="NCBI Taxonomy" id="76193"/>
    <lineage>
        <taxon>Eukaryota</taxon>
        <taxon>Metazoa</taxon>
        <taxon>Ecdysozoa</taxon>
        <taxon>Arthropoda</taxon>
        <taxon>Hexapoda</taxon>
        <taxon>Insecta</taxon>
        <taxon>Pterygota</taxon>
        <taxon>Neoptera</taxon>
        <taxon>Endopterygota</taxon>
        <taxon>Lepidoptera</taxon>
        <taxon>Glossata</taxon>
        <taxon>Ditrysia</taxon>
        <taxon>Papilionoidea</taxon>
        <taxon>Papilionidae</taxon>
        <taxon>Papilioninae</taxon>
        <taxon>Papilio</taxon>
    </lineage>
</organism>
<reference evidence="1 2" key="1">
    <citation type="journal article" date="2015" name="Nat. Commun.">
        <title>Outbred genome sequencing and CRISPR/Cas9 gene editing in butterflies.</title>
        <authorList>
            <person name="Li X."/>
            <person name="Fan D."/>
            <person name="Zhang W."/>
            <person name="Liu G."/>
            <person name="Zhang L."/>
            <person name="Zhao L."/>
            <person name="Fang X."/>
            <person name="Chen L."/>
            <person name="Dong Y."/>
            <person name="Chen Y."/>
            <person name="Ding Y."/>
            <person name="Zhao R."/>
            <person name="Feng M."/>
            <person name="Zhu Y."/>
            <person name="Feng Y."/>
            <person name="Jiang X."/>
            <person name="Zhu D."/>
            <person name="Xiang H."/>
            <person name="Feng X."/>
            <person name="Li S."/>
            <person name="Wang J."/>
            <person name="Zhang G."/>
            <person name="Kronforst M.R."/>
            <person name="Wang W."/>
        </authorList>
    </citation>
    <scope>NUCLEOTIDE SEQUENCE [LARGE SCALE GENOMIC DNA]</scope>
    <source>
        <strain evidence="1">Ya'a_city_454_Pm</strain>
        <tissue evidence="1">Whole body</tissue>
    </source>
</reference>
<name>A0A0N1IIL6_PAPMA</name>
<dbReference type="AlphaFoldDB" id="A0A0N1IIL6"/>
<proteinExistence type="predicted"/>
<dbReference type="EMBL" id="KQ459781">
    <property type="protein sequence ID" value="KPJ19990.1"/>
    <property type="molecule type" value="Genomic_DNA"/>
</dbReference>
<keyword evidence="2" id="KW-1185">Reference proteome</keyword>
<gene>
    <name evidence="1" type="ORF">RR48_02549</name>
</gene>
<evidence type="ECO:0000313" key="1">
    <source>
        <dbReference type="EMBL" id="KPJ19990.1"/>
    </source>
</evidence>
<accession>A0A0N1IIL6</accession>
<evidence type="ECO:0000313" key="2">
    <source>
        <dbReference type="Proteomes" id="UP000053240"/>
    </source>
</evidence>
<protein>
    <submittedName>
        <fullName evidence="1">Uncharacterized protein</fullName>
    </submittedName>
</protein>